<gene>
    <name evidence="8" type="ORF">SDC9_80547</name>
</gene>
<evidence type="ECO:0000256" key="1">
    <source>
        <dbReference type="ARBA" id="ARBA00004651"/>
    </source>
</evidence>
<dbReference type="InterPro" id="IPR035906">
    <property type="entry name" value="MetI-like_sf"/>
</dbReference>
<dbReference type="InterPro" id="IPR051393">
    <property type="entry name" value="ABC_transporter_permease"/>
</dbReference>
<keyword evidence="5 7" id="KW-1133">Transmembrane helix</keyword>
<comment type="caution">
    <text evidence="8">The sequence shown here is derived from an EMBL/GenBank/DDBJ whole genome shotgun (WGS) entry which is preliminary data.</text>
</comment>
<evidence type="ECO:0000256" key="4">
    <source>
        <dbReference type="ARBA" id="ARBA00022692"/>
    </source>
</evidence>
<feature type="transmembrane region" description="Helical" evidence="7">
    <location>
        <begin position="32"/>
        <end position="52"/>
    </location>
</feature>
<proteinExistence type="predicted"/>
<dbReference type="SUPFAM" id="SSF161098">
    <property type="entry name" value="MetI-like"/>
    <property type="match status" value="1"/>
</dbReference>
<evidence type="ECO:0008006" key="9">
    <source>
        <dbReference type="Google" id="ProtNLM"/>
    </source>
</evidence>
<accession>A0A644YZI0</accession>
<keyword evidence="3" id="KW-1003">Cell membrane</keyword>
<dbReference type="EMBL" id="VSSQ01006823">
    <property type="protein sequence ID" value="MPM33966.1"/>
    <property type="molecule type" value="Genomic_DNA"/>
</dbReference>
<evidence type="ECO:0000256" key="6">
    <source>
        <dbReference type="ARBA" id="ARBA00023136"/>
    </source>
</evidence>
<evidence type="ECO:0000256" key="2">
    <source>
        <dbReference type="ARBA" id="ARBA00022448"/>
    </source>
</evidence>
<dbReference type="PANTHER" id="PTHR30193">
    <property type="entry name" value="ABC TRANSPORTER PERMEASE PROTEIN"/>
    <property type="match status" value="1"/>
</dbReference>
<evidence type="ECO:0000256" key="3">
    <source>
        <dbReference type="ARBA" id="ARBA00022475"/>
    </source>
</evidence>
<evidence type="ECO:0000313" key="8">
    <source>
        <dbReference type="EMBL" id="MPM33966.1"/>
    </source>
</evidence>
<organism evidence="8">
    <name type="scientific">bioreactor metagenome</name>
    <dbReference type="NCBI Taxonomy" id="1076179"/>
    <lineage>
        <taxon>unclassified sequences</taxon>
        <taxon>metagenomes</taxon>
        <taxon>ecological metagenomes</taxon>
    </lineage>
</organism>
<dbReference type="Gene3D" id="1.10.3720.10">
    <property type="entry name" value="MetI-like"/>
    <property type="match status" value="1"/>
</dbReference>
<evidence type="ECO:0000256" key="7">
    <source>
        <dbReference type="SAM" id="Phobius"/>
    </source>
</evidence>
<comment type="subcellular location">
    <subcellularLocation>
        <location evidence="1">Cell membrane</location>
        <topology evidence="1">Multi-pass membrane protein</topology>
    </subcellularLocation>
</comment>
<keyword evidence="4 7" id="KW-0812">Transmembrane</keyword>
<evidence type="ECO:0000256" key="5">
    <source>
        <dbReference type="ARBA" id="ARBA00022989"/>
    </source>
</evidence>
<keyword evidence="6 7" id="KW-0472">Membrane</keyword>
<dbReference type="PANTHER" id="PTHR30193:SF37">
    <property type="entry name" value="INNER MEMBRANE ABC TRANSPORTER PERMEASE PROTEIN YCJO"/>
    <property type="match status" value="1"/>
</dbReference>
<sequence>MTGGGPHGTTRVLVQYIYETGFKYYKMGYSAAMSYILFLIILLVSVLQYTLLGRRENT</sequence>
<name>A0A644YZI0_9ZZZZ</name>
<dbReference type="AlphaFoldDB" id="A0A644YZI0"/>
<reference evidence="8" key="1">
    <citation type="submission" date="2019-08" db="EMBL/GenBank/DDBJ databases">
        <authorList>
            <person name="Kucharzyk K."/>
            <person name="Murdoch R.W."/>
            <person name="Higgins S."/>
            <person name="Loffler F."/>
        </authorList>
    </citation>
    <scope>NUCLEOTIDE SEQUENCE</scope>
</reference>
<protein>
    <recommendedName>
        <fullName evidence="9">Lactose transport system permease protein LacF</fullName>
    </recommendedName>
</protein>
<dbReference type="GO" id="GO:0005886">
    <property type="term" value="C:plasma membrane"/>
    <property type="evidence" value="ECO:0007669"/>
    <property type="project" value="UniProtKB-SubCell"/>
</dbReference>
<keyword evidence="2" id="KW-0813">Transport</keyword>